<dbReference type="Gene3D" id="3.40.30.10">
    <property type="entry name" value="Glutaredoxin"/>
    <property type="match status" value="1"/>
</dbReference>
<keyword evidence="1" id="KW-0413">Isomerase</keyword>
<organism evidence="1 2">
    <name type="scientific">Streptomonospora salina</name>
    <dbReference type="NCBI Taxonomy" id="104205"/>
    <lineage>
        <taxon>Bacteria</taxon>
        <taxon>Bacillati</taxon>
        <taxon>Actinomycetota</taxon>
        <taxon>Actinomycetes</taxon>
        <taxon>Streptosporangiales</taxon>
        <taxon>Nocardiopsidaceae</taxon>
        <taxon>Streptomonospora</taxon>
    </lineage>
</organism>
<gene>
    <name evidence="1" type="ORF">HNR25_004059</name>
</gene>
<evidence type="ECO:0000313" key="1">
    <source>
        <dbReference type="EMBL" id="MBB6000308.1"/>
    </source>
</evidence>
<dbReference type="Proteomes" id="UP000578077">
    <property type="component" value="Unassembled WGS sequence"/>
</dbReference>
<keyword evidence="2" id="KW-1185">Reference proteome</keyword>
<dbReference type="Pfam" id="PF22234">
    <property type="entry name" value="Rv2466c-like"/>
    <property type="match status" value="1"/>
</dbReference>
<dbReference type="RefSeq" id="WP_184637653.1">
    <property type="nucleotide sequence ID" value="NZ_BAABKT010000029.1"/>
</dbReference>
<dbReference type="SUPFAM" id="SSF52833">
    <property type="entry name" value="Thioredoxin-like"/>
    <property type="match status" value="1"/>
</dbReference>
<accession>A0A841EHK4</accession>
<comment type="caution">
    <text evidence="1">The sequence shown here is derived from an EMBL/GenBank/DDBJ whole genome shotgun (WGS) entry which is preliminary data.</text>
</comment>
<sequence length="213" mass="23683">MADGEQRASGETVPVDFWFDPLCPWAWLASRWLLEVERVRPVRPRWHVMSLSVLNQGRDLPEEYRTLMQEGWGPVRICIAAEQKYGGDVLAPLYTALGTRFHHGKEPRSAETYRAALADAGLPEDLAEAADTDAYDEALVRSHHDGMDRVGYEVGTPVVSVEGVSFFGPVVTPAPKGEEAGRLWDGVLLVAGTDGFFELKRSRDRKPIFDTGE</sequence>
<dbReference type="GO" id="GO:0016853">
    <property type="term" value="F:isomerase activity"/>
    <property type="evidence" value="ECO:0007669"/>
    <property type="project" value="UniProtKB-KW"/>
</dbReference>
<reference evidence="1 2" key="1">
    <citation type="submission" date="2020-08" db="EMBL/GenBank/DDBJ databases">
        <title>Sequencing the genomes of 1000 actinobacteria strains.</title>
        <authorList>
            <person name="Klenk H.-P."/>
        </authorList>
    </citation>
    <scope>NUCLEOTIDE SEQUENCE [LARGE SCALE GENOMIC DNA]</scope>
    <source>
        <strain evidence="1 2">DSM 44593</strain>
    </source>
</reference>
<name>A0A841EHK4_9ACTN</name>
<dbReference type="InterPro" id="IPR036249">
    <property type="entry name" value="Thioredoxin-like_sf"/>
</dbReference>
<dbReference type="AlphaFoldDB" id="A0A841EHK4"/>
<dbReference type="EMBL" id="JACHLY010000001">
    <property type="protein sequence ID" value="MBB6000308.1"/>
    <property type="molecule type" value="Genomic_DNA"/>
</dbReference>
<evidence type="ECO:0000313" key="2">
    <source>
        <dbReference type="Proteomes" id="UP000578077"/>
    </source>
</evidence>
<proteinExistence type="predicted"/>
<dbReference type="InterPro" id="IPR053977">
    <property type="entry name" value="Rv2466c-like"/>
</dbReference>
<protein>
    <submittedName>
        <fullName evidence="1">Protein-disulfide isomerase-like protein with CxxC motif</fullName>
    </submittedName>
</protein>